<evidence type="ECO:0000313" key="5">
    <source>
        <dbReference type="EMBL" id="GAA3695564.1"/>
    </source>
</evidence>
<dbReference type="InterPro" id="IPR000524">
    <property type="entry name" value="Tscrpt_reg_HTH_GntR"/>
</dbReference>
<feature type="domain" description="HTH gntR-type" evidence="4">
    <location>
        <begin position="34"/>
        <end position="104"/>
    </location>
</feature>
<evidence type="ECO:0000313" key="6">
    <source>
        <dbReference type="Proteomes" id="UP001500752"/>
    </source>
</evidence>
<keyword evidence="1" id="KW-0805">Transcription regulation</keyword>
<comment type="caution">
    <text evidence="5">The sequence shown here is derived from an EMBL/GenBank/DDBJ whole genome shotgun (WGS) entry which is preliminary data.</text>
</comment>
<dbReference type="InterPro" id="IPR008920">
    <property type="entry name" value="TF_FadR/GntR_C"/>
</dbReference>
<dbReference type="RefSeq" id="WP_345152966.1">
    <property type="nucleotide sequence ID" value="NZ_BAABEO010000024.1"/>
</dbReference>
<dbReference type="EMBL" id="BAABEO010000024">
    <property type="protein sequence ID" value="GAA3695564.1"/>
    <property type="molecule type" value="Genomic_DNA"/>
</dbReference>
<dbReference type="Pfam" id="PF07729">
    <property type="entry name" value="FCD"/>
    <property type="match status" value="1"/>
</dbReference>
<proteinExistence type="predicted"/>
<reference evidence="6" key="1">
    <citation type="journal article" date="2019" name="Int. J. Syst. Evol. Microbiol.">
        <title>The Global Catalogue of Microorganisms (GCM) 10K type strain sequencing project: providing services to taxonomists for standard genome sequencing and annotation.</title>
        <authorList>
            <consortium name="The Broad Institute Genomics Platform"/>
            <consortium name="The Broad Institute Genome Sequencing Center for Infectious Disease"/>
            <person name="Wu L."/>
            <person name="Ma J."/>
        </authorList>
    </citation>
    <scope>NUCLEOTIDE SEQUENCE [LARGE SCALE GENOMIC DNA]</scope>
    <source>
        <strain evidence="6">JCM 30742</strain>
    </source>
</reference>
<gene>
    <name evidence="5" type="ORF">GCM10023081_35940</name>
</gene>
<protein>
    <submittedName>
        <fullName evidence="5">FCD domain-containing protein</fullName>
    </submittedName>
</protein>
<dbReference type="SMART" id="SM00895">
    <property type="entry name" value="FCD"/>
    <property type="match status" value="1"/>
</dbReference>
<dbReference type="InterPro" id="IPR036388">
    <property type="entry name" value="WH-like_DNA-bd_sf"/>
</dbReference>
<name>A0ABP7CW95_9MICC</name>
<dbReference type="Pfam" id="PF00392">
    <property type="entry name" value="GntR"/>
    <property type="match status" value="1"/>
</dbReference>
<dbReference type="Proteomes" id="UP001500752">
    <property type="component" value="Unassembled WGS sequence"/>
</dbReference>
<evidence type="ECO:0000256" key="3">
    <source>
        <dbReference type="ARBA" id="ARBA00023163"/>
    </source>
</evidence>
<dbReference type="Gene3D" id="1.20.120.530">
    <property type="entry name" value="GntR ligand-binding domain-like"/>
    <property type="match status" value="1"/>
</dbReference>
<sequence length="253" mass="27158">MTQITGPVQPTPRDSGTAAVPLTEAMVLNLAAPRSRAEQLAAALDERIRSQGLQPGDCVGTLQGLREETGYARATVSEAVRLLRERGILEIRPGRTGGLFLAQPTPVVRLRHTLLTVSEQPSAVLDAIELRDHLEELIDVGAARCRTAADIAELHRLLREMQAAGDWNAFMRANWALHSRIAEIAPNAMARAVYVGTLGHLSSTGSSRFDADGPDAAAYRAERHRVHAALVEAISAGDVPAVRDAVAQHNATH</sequence>
<evidence type="ECO:0000256" key="1">
    <source>
        <dbReference type="ARBA" id="ARBA00023015"/>
    </source>
</evidence>
<dbReference type="PANTHER" id="PTHR43537:SF47">
    <property type="entry name" value="REGULATORY PROTEIN GNTR HTH"/>
    <property type="match status" value="1"/>
</dbReference>
<dbReference type="PANTHER" id="PTHR43537">
    <property type="entry name" value="TRANSCRIPTIONAL REGULATOR, GNTR FAMILY"/>
    <property type="match status" value="1"/>
</dbReference>
<dbReference type="SUPFAM" id="SSF48008">
    <property type="entry name" value="GntR ligand-binding domain-like"/>
    <property type="match status" value="1"/>
</dbReference>
<dbReference type="SUPFAM" id="SSF46785">
    <property type="entry name" value="Winged helix' DNA-binding domain"/>
    <property type="match status" value="1"/>
</dbReference>
<keyword evidence="3" id="KW-0804">Transcription</keyword>
<keyword evidence="2" id="KW-0238">DNA-binding</keyword>
<evidence type="ECO:0000259" key="4">
    <source>
        <dbReference type="PROSITE" id="PS50949"/>
    </source>
</evidence>
<accession>A0ABP7CW95</accession>
<evidence type="ECO:0000256" key="2">
    <source>
        <dbReference type="ARBA" id="ARBA00023125"/>
    </source>
</evidence>
<organism evidence="5 6">
    <name type="scientific">Arthrobacter ginkgonis</name>
    <dbReference type="NCBI Taxonomy" id="1630594"/>
    <lineage>
        <taxon>Bacteria</taxon>
        <taxon>Bacillati</taxon>
        <taxon>Actinomycetota</taxon>
        <taxon>Actinomycetes</taxon>
        <taxon>Micrococcales</taxon>
        <taxon>Micrococcaceae</taxon>
        <taxon>Arthrobacter</taxon>
    </lineage>
</organism>
<dbReference type="Gene3D" id="1.10.10.10">
    <property type="entry name" value="Winged helix-like DNA-binding domain superfamily/Winged helix DNA-binding domain"/>
    <property type="match status" value="1"/>
</dbReference>
<dbReference type="InterPro" id="IPR011711">
    <property type="entry name" value="GntR_C"/>
</dbReference>
<dbReference type="PROSITE" id="PS50949">
    <property type="entry name" value="HTH_GNTR"/>
    <property type="match status" value="1"/>
</dbReference>
<keyword evidence="6" id="KW-1185">Reference proteome</keyword>
<dbReference type="InterPro" id="IPR036390">
    <property type="entry name" value="WH_DNA-bd_sf"/>
</dbReference>